<evidence type="ECO:0000313" key="8">
    <source>
        <dbReference type="EMBL" id="MBT2132753.1"/>
    </source>
</evidence>
<evidence type="ECO:0000256" key="6">
    <source>
        <dbReference type="SAM" id="MobiDB-lite"/>
    </source>
</evidence>
<dbReference type="PANTHER" id="PTHR30096">
    <property type="entry name" value="4,5-DOPA DIOXYGENASE EXTRADIOL-LIKE PROTEIN"/>
    <property type="match status" value="1"/>
</dbReference>
<keyword evidence="9" id="KW-1185">Reference proteome</keyword>
<sequence>MACPIASTPSPSCSRSVRKPATVARGRTSIGSKARNGRSAGPGLEGAYIGTVTIQPSLFIPHGGGPCFFMPDPHGVWTKMGDYLRALPLTLPETPKAILVISGHWEERAFSFTGSDAHPGLIFDYYGFPPETYRLVWTALGAPWLAERGAELLRDAGLQVAIVQERGFDHGVFIPLKVAFPDADVPVVQMSLHASLDPSLHLAAGRALAPLREEGVLVLGSGMSFHNLRAMGDPRVAEPSAEFDRWLAAAAESSSEERAERLARWDTAPWARLCHPREEHLIPLMVAAGASGEVGIQDYREFVLGGAVSAFRFA</sequence>
<reference evidence="8 9" key="1">
    <citation type="submission" date="2021-05" db="EMBL/GenBank/DDBJ databases">
        <title>Croceibacterium sp. LX-88 genome sequence.</title>
        <authorList>
            <person name="Luo X."/>
        </authorList>
    </citation>
    <scope>NUCLEOTIDE SEQUENCE [LARGE SCALE GENOMIC DNA]</scope>
    <source>
        <strain evidence="8 9">LX-88</strain>
    </source>
</reference>
<evidence type="ECO:0000256" key="2">
    <source>
        <dbReference type="ARBA" id="ARBA00007581"/>
    </source>
</evidence>
<proteinExistence type="inferred from homology"/>
<dbReference type="EMBL" id="JAHFVK010000001">
    <property type="protein sequence ID" value="MBT2132753.1"/>
    <property type="molecule type" value="Genomic_DNA"/>
</dbReference>
<dbReference type="PANTHER" id="PTHR30096:SF0">
    <property type="entry name" value="4,5-DOPA DIOXYGENASE EXTRADIOL-LIKE PROTEIN"/>
    <property type="match status" value="1"/>
</dbReference>
<comment type="similarity">
    <text evidence="2">Belongs to the DODA-type extradiol aromatic ring-opening dioxygenase family.</text>
</comment>
<comment type="caution">
    <text evidence="8">The sequence shown here is derived from an EMBL/GenBank/DDBJ whole genome shotgun (WGS) entry which is preliminary data.</text>
</comment>
<organism evidence="8 9">
    <name type="scientific">Croceibacterium selenioxidans</name>
    <dbReference type="NCBI Taxonomy" id="2838833"/>
    <lineage>
        <taxon>Bacteria</taxon>
        <taxon>Pseudomonadati</taxon>
        <taxon>Pseudomonadota</taxon>
        <taxon>Alphaproteobacteria</taxon>
        <taxon>Sphingomonadales</taxon>
        <taxon>Erythrobacteraceae</taxon>
        <taxon>Croceibacterium</taxon>
    </lineage>
</organism>
<feature type="domain" description="Extradiol ring-cleavage dioxygenase class III enzyme subunit B" evidence="7">
    <location>
        <begin position="74"/>
        <end position="294"/>
    </location>
</feature>
<evidence type="ECO:0000256" key="1">
    <source>
        <dbReference type="ARBA" id="ARBA00001947"/>
    </source>
</evidence>
<feature type="region of interest" description="Disordered" evidence="6">
    <location>
        <begin position="1"/>
        <end position="40"/>
    </location>
</feature>
<evidence type="ECO:0000259" key="7">
    <source>
        <dbReference type="Pfam" id="PF02900"/>
    </source>
</evidence>
<protein>
    <submittedName>
        <fullName evidence="8">Dioxygenase</fullName>
    </submittedName>
</protein>
<keyword evidence="3" id="KW-0479">Metal-binding</keyword>
<evidence type="ECO:0000256" key="4">
    <source>
        <dbReference type="ARBA" id="ARBA00022833"/>
    </source>
</evidence>
<dbReference type="InterPro" id="IPR014436">
    <property type="entry name" value="Extradiol_dOase_DODA"/>
</dbReference>
<comment type="cofactor">
    <cofactor evidence="1">
        <name>Zn(2+)</name>
        <dbReference type="ChEBI" id="CHEBI:29105"/>
    </cofactor>
</comment>
<dbReference type="Pfam" id="PF02900">
    <property type="entry name" value="LigB"/>
    <property type="match status" value="1"/>
</dbReference>
<keyword evidence="4" id="KW-0862">Zinc</keyword>
<dbReference type="SUPFAM" id="SSF53213">
    <property type="entry name" value="LigB-like"/>
    <property type="match status" value="1"/>
</dbReference>
<keyword evidence="8" id="KW-0223">Dioxygenase</keyword>
<dbReference type="CDD" id="cd07363">
    <property type="entry name" value="45_DOPA_Dioxygenase"/>
    <property type="match status" value="1"/>
</dbReference>
<accession>A0ABS5VZ05</accession>
<evidence type="ECO:0000313" key="9">
    <source>
        <dbReference type="Proteomes" id="UP000811255"/>
    </source>
</evidence>
<gene>
    <name evidence="8" type="ORF">KK137_00270</name>
</gene>
<evidence type="ECO:0000256" key="5">
    <source>
        <dbReference type="ARBA" id="ARBA00023002"/>
    </source>
</evidence>
<name>A0ABS5VZ05_9SPHN</name>
<dbReference type="Gene3D" id="3.40.830.10">
    <property type="entry name" value="LigB-like"/>
    <property type="match status" value="1"/>
</dbReference>
<evidence type="ECO:0000256" key="3">
    <source>
        <dbReference type="ARBA" id="ARBA00022723"/>
    </source>
</evidence>
<keyword evidence="5" id="KW-0560">Oxidoreductase</keyword>
<dbReference type="InterPro" id="IPR004183">
    <property type="entry name" value="Xdiol_dOase_suB"/>
</dbReference>
<dbReference type="GO" id="GO:0051213">
    <property type="term" value="F:dioxygenase activity"/>
    <property type="evidence" value="ECO:0007669"/>
    <property type="project" value="UniProtKB-KW"/>
</dbReference>
<dbReference type="Proteomes" id="UP000811255">
    <property type="component" value="Unassembled WGS sequence"/>
</dbReference>